<feature type="domain" description="Pyrroloquinoline quinone-dependent pyranose dehydrogenase beta-propeller" evidence="1">
    <location>
        <begin position="152"/>
        <end position="293"/>
    </location>
</feature>
<dbReference type="InterPro" id="IPR011041">
    <property type="entry name" value="Quinoprot_gluc/sorb_DH_b-prop"/>
</dbReference>
<name>A0A1I6M9L1_9SPHN</name>
<protein>
    <recommendedName>
        <fullName evidence="1">Pyrroloquinoline quinone-dependent pyranose dehydrogenase beta-propeller domain-containing protein</fullName>
    </recommendedName>
</protein>
<dbReference type="InterPro" id="IPR054539">
    <property type="entry name" value="Beta-prop_PDH"/>
</dbReference>
<dbReference type="PANTHER" id="PTHR19328:SF55">
    <property type="entry name" value="BLR6566 PROTEIN"/>
    <property type="match status" value="1"/>
</dbReference>
<dbReference type="EMBL" id="FOZG01000003">
    <property type="protein sequence ID" value="SFS12341.1"/>
    <property type="molecule type" value="Genomic_DNA"/>
</dbReference>
<keyword evidence="3" id="KW-1185">Reference proteome</keyword>
<dbReference type="RefSeq" id="WP_093316997.1">
    <property type="nucleotide sequence ID" value="NZ_FOZG01000003.1"/>
</dbReference>
<sequence length="451" mass="48859">MKRILRLLGILLVLLLIAGGAIWLFGREKADVPYAEVVGPKPRITDPKRAWVPTLNIAPAVGWKAGEAPTPAAGLTVNAFAAGLDHPRWMLALPNGDIMVAESDAPERPKGSEQGFSIRNMVQSVVMRRAGSHRPSADRLTLLRDADGDGVAEARSVFLTGLKSPFGMALVGDRLYIANADALVSVSYRPGMTKAADKPVKLVDLPAGINHHWTKNVVASADGSKLYVTVGSNSNVAEKGMEIEKDRAAIWEVDRATGKHRIYAYGLRNPNGMAWEPVTKQLWTVVNERDELGSDIVPDYLTAVQFGGFYGWPWYYWGGYIDKRVPADTQELQQYVIRPDYALGPHTASLGLAFANGTKLGPRFASGAFIGQHGSWNRKPKSGYKVIFVPFAKGRPIGQPVDVLTGFLDADEDARGRPVGVIADRTGALLVADDAGNRIWRVSAATQAASR</sequence>
<evidence type="ECO:0000313" key="3">
    <source>
        <dbReference type="Proteomes" id="UP000198824"/>
    </source>
</evidence>
<dbReference type="STRING" id="1166337.SAMN05192580_3721"/>
<dbReference type="Proteomes" id="UP000198824">
    <property type="component" value="Unassembled WGS sequence"/>
</dbReference>
<dbReference type="AlphaFoldDB" id="A0A1I6M9L1"/>
<dbReference type="SUPFAM" id="SSF50952">
    <property type="entry name" value="Soluble quinoprotein glucose dehydrogenase"/>
    <property type="match status" value="1"/>
</dbReference>
<reference evidence="2 3" key="1">
    <citation type="submission" date="2016-10" db="EMBL/GenBank/DDBJ databases">
        <authorList>
            <person name="de Groot N.N."/>
        </authorList>
    </citation>
    <scope>NUCLEOTIDE SEQUENCE [LARGE SCALE GENOMIC DNA]</scope>
    <source>
        <strain evidence="2 3">S5-249</strain>
    </source>
</reference>
<dbReference type="PANTHER" id="PTHR19328">
    <property type="entry name" value="HEDGEHOG-INTERACTING PROTEIN"/>
    <property type="match status" value="1"/>
</dbReference>
<gene>
    <name evidence="2" type="ORF">SAMN05192580_3721</name>
</gene>
<dbReference type="OrthoDB" id="9770043at2"/>
<organism evidence="2 3">
    <name type="scientific">Sphingomonas jatrophae</name>
    <dbReference type="NCBI Taxonomy" id="1166337"/>
    <lineage>
        <taxon>Bacteria</taxon>
        <taxon>Pseudomonadati</taxon>
        <taxon>Pseudomonadota</taxon>
        <taxon>Alphaproteobacteria</taxon>
        <taxon>Sphingomonadales</taxon>
        <taxon>Sphingomonadaceae</taxon>
        <taxon>Sphingomonas</taxon>
    </lineage>
</organism>
<dbReference type="InterPro" id="IPR011042">
    <property type="entry name" value="6-blade_b-propeller_TolB-like"/>
</dbReference>
<evidence type="ECO:0000313" key="2">
    <source>
        <dbReference type="EMBL" id="SFS12341.1"/>
    </source>
</evidence>
<accession>A0A1I6M9L1</accession>
<dbReference type="Gene3D" id="2.120.10.30">
    <property type="entry name" value="TolB, C-terminal domain"/>
    <property type="match status" value="1"/>
</dbReference>
<feature type="domain" description="Pyrroloquinoline quinone-dependent pyranose dehydrogenase beta-propeller" evidence="1">
    <location>
        <begin position="334"/>
        <end position="443"/>
    </location>
</feature>
<evidence type="ECO:0000259" key="1">
    <source>
        <dbReference type="Pfam" id="PF22807"/>
    </source>
</evidence>
<proteinExistence type="predicted"/>
<dbReference type="Pfam" id="PF22807">
    <property type="entry name" value="TrAA12"/>
    <property type="match status" value="2"/>
</dbReference>